<feature type="transmembrane region" description="Helical" evidence="7">
    <location>
        <begin position="342"/>
        <end position="361"/>
    </location>
</feature>
<evidence type="ECO:0000256" key="5">
    <source>
        <dbReference type="ARBA" id="ARBA00023004"/>
    </source>
</evidence>
<keyword evidence="5" id="KW-0408">Iron</keyword>
<dbReference type="GO" id="GO:0051539">
    <property type="term" value="F:4 iron, 4 sulfur cluster binding"/>
    <property type="evidence" value="ECO:0007669"/>
    <property type="project" value="UniProtKB-KW"/>
</dbReference>
<dbReference type="InterPro" id="IPR032879">
    <property type="entry name" value="FixG_C"/>
</dbReference>
<feature type="transmembrane region" description="Helical" evidence="7">
    <location>
        <begin position="46"/>
        <end position="66"/>
    </location>
</feature>
<evidence type="ECO:0000256" key="6">
    <source>
        <dbReference type="ARBA" id="ARBA00023014"/>
    </source>
</evidence>
<dbReference type="EMBL" id="JAPTGG010000011">
    <property type="protein sequence ID" value="MCZ0866287.1"/>
    <property type="molecule type" value="Genomic_DNA"/>
</dbReference>
<keyword evidence="4" id="KW-0249">Electron transport</keyword>
<dbReference type="Proteomes" id="UP001069090">
    <property type="component" value="Unassembled WGS sequence"/>
</dbReference>
<feature type="transmembrane region" description="Helical" evidence="7">
    <location>
        <begin position="197"/>
        <end position="218"/>
    </location>
</feature>
<evidence type="ECO:0000259" key="8">
    <source>
        <dbReference type="PROSITE" id="PS51379"/>
    </source>
</evidence>
<comment type="caution">
    <text evidence="9">The sequence shown here is derived from an EMBL/GenBank/DDBJ whole genome shotgun (WGS) entry which is preliminary data.</text>
</comment>
<evidence type="ECO:0000256" key="4">
    <source>
        <dbReference type="ARBA" id="ARBA00022982"/>
    </source>
</evidence>
<evidence type="ECO:0000313" key="9">
    <source>
        <dbReference type="EMBL" id="MCZ0866287.1"/>
    </source>
</evidence>
<dbReference type="InterPro" id="IPR017896">
    <property type="entry name" value="4Fe4S_Fe-S-bd"/>
</dbReference>
<dbReference type="InterPro" id="IPR014116">
    <property type="entry name" value="Cyt_c_oxidase_cbb3_FixG"/>
</dbReference>
<dbReference type="PROSITE" id="PS51379">
    <property type="entry name" value="4FE4S_FER_2"/>
    <property type="match status" value="1"/>
</dbReference>
<evidence type="ECO:0000313" key="10">
    <source>
        <dbReference type="Proteomes" id="UP001069090"/>
    </source>
</evidence>
<dbReference type="AlphaFoldDB" id="A0A9J6RQ84"/>
<reference evidence="9 10" key="1">
    <citation type="submission" date="2022-12" db="EMBL/GenBank/DDBJ databases">
        <title>Dasania phycosphaerae sp. nov., isolated from particulate material of the south coast of Korea.</title>
        <authorList>
            <person name="Jiang Y."/>
        </authorList>
    </citation>
    <scope>NUCLEOTIDE SEQUENCE [LARGE SCALE GENOMIC DNA]</scope>
    <source>
        <strain evidence="9 10">GY-19</strain>
    </source>
</reference>
<dbReference type="RefSeq" id="WP_258332451.1">
    <property type="nucleotide sequence ID" value="NZ_JAPTGG010000011.1"/>
</dbReference>
<evidence type="ECO:0000256" key="3">
    <source>
        <dbReference type="ARBA" id="ARBA00022723"/>
    </source>
</evidence>
<dbReference type="Pfam" id="PF11614">
    <property type="entry name" value="FixG_C"/>
    <property type="match status" value="1"/>
</dbReference>
<keyword evidence="1" id="KW-0813">Transport</keyword>
<dbReference type="GO" id="GO:0005886">
    <property type="term" value="C:plasma membrane"/>
    <property type="evidence" value="ECO:0007669"/>
    <property type="project" value="TreeGrafter"/>
</dbReference>
<dbReference type="InterPro" id="IPR017900">
    <property type="entry name" value="4Fe4S_Fe_S_CS"/>
</dbReference>
<sequence>MPSAMPPAQPSSKTITPSPQGSAYIDLYQPYQKIYTRQIKGYYQRLRQYLCVPLLLAYFLLPWLSIDQRPAMLFDLSAQQFHILWATFTPQDGYLLMLLLMLAAFALFASTVVVGRAWCGFTCPQTVWTMIFMWLEEHSEGSRNQRIKLDQQPWTLSKLARKTYKHSLWLMLSLATGLSFVGYFYGIKALLIDLSHFAATLEACFWVLLFTVLTYLNAGWLRDQVCKYMCPYARFQSVMYDQDTLLVTYDQARGENRGPRKAGSNYQAQGLGDCIDCSWCVQVCPVDIDIRNGLQSECIDCGLCIDACDSVMEKMAYDKGLISFSSQRASTTGIKKLWRPRLAGYLMTFIITIALLTHTIVSRVPLSLTITRDRGPTLYTVVGNNIENRYSLKVHHKGQDRQTFLISINGELNYRLKGPQRISIEAGGVYQQAMRIQLPKDELQKTSNRFTITVRSVQDPTISVQKISTFLGPSK</sequence>
<keyword evidence="10" id="KW-1185">Reference proteome</keyword>
<dbReference type="PANTHER" id="PTHR30176:SF3">
    <property type="entry name" value="FERREDOXIN-TYPE PROTEIN NAPH"/>
    <property type="match status" value="1"/>
</dbReference>
<dbReference type="InterPro" id="IPR051684">
    <property type="entry name" value="Electron_Trans/Redox"/>
</dbReference>
<feature type="transmembrane region" description="Helical" evidence="7">
    <location>
        <begin position="168"/>
        <end position="185"/>
    </location>
</feature>
<feature type="transmembrane region" description="Helical" evidence="7">
    <location>
        <begin position="94"/>
        <end position="115"/>
    </location>
</feature>
<name>A0A9J6RQ84_9GAMM</name>
<evidence type="ECO:0000256" key="2">
    <source>
        <dbReference type="ARBA" id="ARBA00022485"/>
    </source>
</evidence>
<organism evidence="9 10">
    <name type="scientific">Dasania phycosphaerae</name>
    <dbReference type="NCBI Taxonomy" id="2950436"/>
    <lineage>
        <taxon>Bacteria</taxon>
        <taxon>Pseudomonadati</taxon>
        <taxon>Pseudomonadota</taxon>
        <taxon>Gammaproteobacteria</taxon>
        <taxon>Cellvibrionales</taxon>
        <taxon>Spongiibacteraceae</taxon>
        <taxon>Dasania</taxon>
    </lineage>
</organism>
<evidence type="ECO:0000256" key="7">
    <source>
        <dbReference type="SAM" id="Phobius"/>
    </source>
</evidence>
<dbReference type="NCBIfam" id="TIGR02745">
    <property type="entry name" value="ccoG_rdxA_fixG"/>
    <property type="match status" value="1"/>
</dbReference>
<dbReference type="PROSITE" id="PS00198">
    <property type="entry name" value="4FE4S_FER_1"/>
    <property type="match status" value="1"/>
</dbReference>
<keyword evidence="7" id="KW-0812">Transmembrane</keyword>
<proteinExistence type="predicted"/>
<feature type="domain" description="4Fe-4S ferredoxin-type" evidence="8">
    <location>
        <begin position="286"/>
        <end position="320"/>
    </location>
</feature>
<keyword evidence="3" id="KW-0479">Metal-binding</keyword>
<dbReference type="GO" id="GO:0046872">
    <property type="term" value="F:metal ion binding"/>
    <property type="evidence" value="ECO:0007669"/>
    <property type="project" value="UniProtKB-KW"/>
</dbReference>
<keyword evidence="7" id="KW-0472">Membrane</keyword>
<dbReference type="Pfam" id="PF13746">
    <property type="entry name" value="Fer4_18"/>
    <property type="match status" value="1"/>
</dbReference>
<dbReference type="Pfam" id="PF12801">
    <property type="entry name" value="Fer4_5"/>
    <property type="match status" value="1"/>
</dbReference>
<dbReference type="PANTHER" id="PTHR30176">
    <property type="entry name" value="FERREDOXIN-TYPE PROTEIN NAPH"/>
    <property type="match status" value="1"/>
</dbReference>
<dbReference type="SUPFAM" id="SSF54862">
    <property type="entry name" value="4Fe-4S ferredoxins"/>
    <property type="match status" value="1"/>
</dbReference>
<dbReference type="Gene3D" id="2.60.40.10">
    <property type="entry name" value="Immunoglobulins"/>
    <property type="match status" value="1"/>
</dbReference>
<protein>
    <submittedName>
        <fullName evidence="9">Cytochrome c oxidase accessory protein CcoG</fullName>
    </submittedName>
</protein>
<keyword evidence="7" id="KW-1133">Transmembrane helix</keyword>
<dbReference type="InterPro" id="IPR013783">
    <property type="entry name" value="Ig-like_fold"/>
</dbReference>
<keyword evidence="6" id="KW-0411">Iron-sulfur</keyword>
<accession>A0A9J6RQ84</accession>
<evidence type="ECO:0000256" key="1">
    <source>
        <dbReference type="ARBA" id="ARBA00022448"/>
    </source>
</evidence>
<keyword evidence="2" id="KW-0004">4Fe-4S</keyword>
<gene>
    <name evidence="9" type="primary">ccoG</name>
    <name evidence="9" type="ORF">O0V09_13835</name>
</gene>